<feature type="domain" description="Phosphoribosyltransferase" evidence="1">
    <location>
        <begin position="8"/>
        <end position="165"/>
    </location>
</feature>
<evidence type="ECO:0000313" key="3">
    <source>
        <dbReference type="Proteomes" id="UP000001591"/>
    </source>
</evidence>
<dbReference type="GO" id="GO:0016757">
    <property type="term" value="F:glycosyltransferase activity"/>
    <property type="evidence" value="ECO:0007669"/>
    <property type="project" value="UniProtKB-KW"/>
</dbReference>
<dbReference type="EMBL" id="CP000613">
    <property type="protein sequence ID" value="ACI99080.1"/>
    <property type="molecule type" value="Genomic_DNA"/>
</dbReference>
<keyword evidence="2" id="KW-0328">Glycosyltransferase</keyword>
<gene>
    <name evidence="2" type="ordered locus">RC1_1682</name>
</gene>
<dbReference type="RefSeq" id="WP_012566865.1">
    <property type="nucleotide sequence ID" value="NC_011420.2"/>
</dbReference>
<dbReference type="Pfam" id="PF00156">
    <property type="entry name" value="Pribosyltran"/>
    <property type="match status" value="1"/>
</dbReference>
<protein>
    <submittedName>
        <fullName evidence="2">Phosphoribosyltransferase, putative</fullName>
    </submittedName>
</protein>
<name>B6INI3_RHOCS</name>
<dbReference type="InterPro" id="IPR000836">
    <property type="entry name" value="PRTase_dom"/>
</dbReference>
<dbReference type="AlphaFoldDB" id="B6INI3"/>
<evidence type="ECO:0000313" key="2">
    <source>
        <dbReference type="EMBL" id="ACI99080.1"/>
    </source>
</evidence>
<sequence length="216" mass="22791">MFLNRDEAGRRLAERLRAEPPADPVVLALPRGGLPVAAPVAAALGAPLDFMNVRKIGAPQDPELGLGAVVGGGGERPVTVLDERLIRLLRVAPDHLAAEEQRQLAEIERRAAHYREGRPAIPIAGRTVIVVDDGIATGGTLRAALRALRRHRPARLIVAVPVAPPDVLAGLADAADGIVCLESPADFGAVGAHYVDFDQVSDAEAMAILRHAARRT</sequence>
<dbReference type="HOGENOM" id="CLU_083583_0_0_5"/>
<dbReference type="CDD" id="cd06223">
    <property type="entry name" value="PRTases_typeI"/>
    <property type="match status" value="1"/>
</dbReference>
<accession>B6INI3</accession>
<dbReference type="Gene3D" id="3.30.1310.20">
    <property type="entry name" value="PRTase-like"/>
    <property type="match status" value="1"/>
</dbReference>
<dbReference type="InterPro" id="IPR029057">
    <property type="entry name" value="PRTase-like"/>
</dbReference>
<keyword evidence="3" id="KW-1185">Reference proteome</keyword>
<dbReference type="KEGG" id="rce:RC1_1682"/>
<dbReference type="STRING" id="414684.RC1_1682"/>
<keyword evidence="2" id="KW-0808">Transferase</keyword>
<dbReference type="OrthoDB" id="9810066at2"/>
<dbReference type="SUPFAM" id="SSF53271">
    <property type="entry name" value="PRTase-like"/>
    <property type="match status" value="1"/>
</dbReference>
<dbReference type="Proteomes" id="UP000001591">
    <property type="component" value="Chromosome"/>
</dbReference>
<dbReference type="Gene3D" id="3.40.50.2020">
    <property type="match status" value="1"/>
</dbReference>
<proteinExistence type="predicted"/>
<dbReference type="eggNOG" id="COG1926">
    <property type="taxonomic scope" value="Bacteria"/>
</dbReference>
<organism evidence="2 3">
    <name type="scientific">Rhodospirillum centenum (strain ATCC 51521 / SW)</name>
    <dbReference type="NCBI Taxonomy" id="414684"/>
    <lineage>
        <taxon>Bacteria</taxon>
        <taxon>Pseudomonadati</taxon>
        <taxon>Pseudomonadota</taxon>
        <taxon>Alphaproteobacteria</taxon>
        <taxon>Rhodospirillales</taxon>
        <taxon>Rhodospirillaceae</taxon>
        <taxon>Rhodospirillum</taxon>
    </lineage>
</organism>
<reference evidence="2 3" key="1">
    <citation type="journal article" date="2010" name="BMC Genomics">
        <title>Metabolic flexibility revealed in the genome of the cyst-forming alpha-1 proteobacterium Rhodospirillum centenum.</title>
        <authorList>
            <person name="Lu Y.K."/>
            <person name="Marden J."/>
            <person name="Han M."/>
            <person name="Swingley W.D."/>
            <person name="Mastrian S.D."/>
            <person name="Chowdhury S.R."/>
            <person name="Hao J."/>
            <person name="Helmy T."/>
            <person name="Kim S."/>
            <person name="Kurdoglu A.A."/>
            <person name="Matthies H.J."/>
            <person name="Rollo D."/>
            <person name="Stothard P."/>
            <person name="Blankenship R.E."/>
            <person name="Bauer C.E."/>
            <person name="Touchman J.W."/>
        </authorList>
    </citation>
    <scope>NUCLEOTIDE SEQUENCE [LARGE SCALE GENOMIC DNA]</scope>
    <source>
        <strain evidence="3">ATCC 51521 / SW</strain>
    </source>
</reference>
<evidence type="ECO:0000259" key="1">
    <source>
        <dbReference type="Pfam" id="PF00156"/>
    </source>
</evidence>